<dbReference type="EMBL" id="LKET01000035">
    <property type="protein sequence ID" value="KPU43799.1"/>
    <property type="molecule type" value="Genomic_DNA"/>
</dbReference>
<gene>
    <name evidence="3" type="primary">yheD_1</name>
    <name evidence="3" type="ORF">OXPF_26590</name>
</gene>
<proteinExistence type="predicted"/>
<accession>A0A0P9AEQ2</accession>
<keyword evidence="1" id="KW-0547">Nucleotide-binding</keyword>
<evidence type="ECO:0000256" key="1">
    <source>
        <dbReference type="PROSITE-ProRule" id="PRU00409"/>
    </source>
</evidence>
<dbReference type="Pfam" id="PF14398">
    <property type="entry name" value="ATPgrasp_YheCD"/>
    <property type="match status" value="1"/>
</dbReference>
<dbReference type="GO" id="GO:0016879">
    <property type="term" value="F:ligase activity, forming carbon-nitrogen bonds"/>
    <property type="evidence" value="ECO:0007669"/>
    <property type="project" value="TreeGrafter"/>
</dbReference>
<dbReference type="Proteomes" id="UP000050326">
    <property type="component" value="Unassembled WGS sequence"/>
</dbReference>
<dbReference type="OrthoDB" id="1809801at2"/>
<keyword evidence="1" id="KW-0067">ATP-binding</keyword>
<dbReference type="InterPro" id="IPR026838">
    <property type="entry name" value="YheC/D"/>
</dbReference>
<dbReference type="SUPFAM" id="SSF56059">
    <property type="entry name" value="Glutathione synthetase ATP-binding domain-like"/>
    <property type="match status" value="1"/>
</dbReference>
<evidence type="ECO:0000259" key="2">
    <source>
        <dbReference type="PROSITE" id="PS50975"/>
    </source>
</evidence>
<organism evidence="3 4">
    <name type="scientific">Oxobacter pfennigii</name>
    <dbReference type="NCBI Taxonomy" id="36849"/>
    <lineage>
        <taxon>Bacteria</taxon>
        <taxon>Bacillati</taxon>
        <taxon>Bacillota</taxon>
        <taxon>Clostridia</taxon>
        <taxon>Eubacteriales</taxon>
        <taxon>Clostridiaceae</taxon>
        <taxon>Oxobacter</taxon>
    </lineage>
</organism>
<dbReference type="PROSITE" id="PS50975">
    <property type="entry name" value="ATP_GRASP"/>
    <property type="match status" value="1"/>
</dbReference>
<dbReference type="Gene3D" id="3.30.1490.20">
    <property type="entry name" value="ATP-grasp fold, A domain"/>
    <property type="match status" value="1"/>
</dbReference>
<name>A0A0P9AEQ2_9CLOT</name>
<protein>
    <submittedName>
        <fullName evidence="3">Endospore coat-associated protein YheD</fullName>
    </submittedName>
</protein>
<dbReference type="GO" id="GO:0046872">
    <property type="term" value="F:metal ion binding"/>
    <property type="evidence" value="ECO:0007669"/>
    <property type="project" value="InterPro"/>
</dbReference>
<dbReference type="RefSeq" id="WP_054875686.1">
    <property type="nucleotide sequence ID" value="NZ_LKET01000035.1"/>
</dbReference>
<dbReference type="GO" id="GO:0005524">
    <property type="term" value="F:ATP binding"/>
    <property type="evidence" value="ECO:0007669"/>
    <property type="project" value="UniProtKB-UniRule"/>
</dbReference>
<dbReference type="AlphaFoldDB" id="A0A0P9AEQ2"/>
<feature type="domain" description="ATP-grasp" evidence="2">
    <location>
        <begin position="204"/>
        <end position="440"/>
    </location>
</feature>
<dbReference type="PANTHER" id="PTHR21621">
    <property type="entry name" value="RIBOSOMAL PROTEIN S6 MODIFICATION PROTEIN"/>
    <property type="match status" value="1"/>
</dbReference>
<dbReference type="InterPro" id="IPR011761">
    <property type="entry name" value="ATP-grasp"/>
</dbReference>
<evidence type="ECO:0000313" key="4">
    <source>
        <dbReference type="Proteomes" id="UP000050326"/>
    </source>
</evidence>
<dbReference type="GO" id="GO:0005737">
    <property type="term" value="C:cytoplasm"/>
    <property type="evidence" value="ECO:0007669"/>
    <property type="project" value="TreeGrafter"/>
</dbReference>
<dbReference type="STRING" id="36849.OXPF_26590"/>
<sequence>MWVNIEIISGNNREISLPIPLAEKLNDDVTVSFGLIDVAAKVYGAIDLTMRGGVEFEEPLLIKLTSRLARLLNIKNTSVYRMKYDKYNIILGPSIGLLLGNKNYMYSPEHMVKYTDRFGIYNKIGGFICAFSPESIDWEELVAYGLYYNYNKRDWQYGRFPIPSSIYRRDFHSHPHDIERLITATGGKLFNSWRFTKYNLYNYLKKHEELSKKLPATESTKDYETVKKFINKYGKVILKPVSLSRGRGICIIRKENDVYNIFDYRSKDPVKLILDERLLRGFFRYNSMFFERYIMQELLSLAKVDGGLFDIRVVMQKDSSAKWKCSGIECRVAGKDSLITNISRGGYAMHLDEAFIKAFPESNYEELKQSLNDLCYKLCIYMDETRHHFAEFGIDIAIDEDKRFWIIEVNVFPSFKGFKDMDYETYLDIRYTPLYYAAWLSGFDLDSGGGGNDAI</sequence>
<dbReference type="Gene3D" id="3.30.470.20">
    <property type="entry name" value="ATP-grasp fold, B domain"/>
    <property type="match status" value="1"/>
</dbReference>
<dbReference type="PANTHER" id="PTHR21621:SF0">
    <property type="entry name" value="BETA-CITRYLGLUTAMATE SYNTHASE B-RELATED"/>
    <property type="match status" value="1"/>
</dbReference>
<keyword evidence="4" id="KW-1185">Reference proteome</keyword>
<evidence type="ECO:0000313" key="3">
    <source>
        <dbReference type="EMBL" id="KPU43799.1"/>
    </source>
</evidence>
<comment type="caution">
    <text evidence="3">The sequence shown here is derived from an EMBL/GenBank/DDBJ whole genome shotgun (WGS) entry which is preliminary data.</text>
</comment>
<reference evidence="3 4" key="1">
    <citation type="submission" date="2015-09" db="EMBL/GenBank/DDBJ databases">
        <title>Genome sequence of Oxobacter pfennigii DSM 3222.</title>
        <authorList>
            <person name="Poehlein A."/>
            <person name="Bengelsdorf F.R."/>
            <person name="Schiel-Bengelsdorf B."/>
            <person name="Duerre P."/>
            <person name="Daniel R."/>
        </authorList>
    </citation>
    <scope>NUCLEOTIDE SEQUENCE [LARGE SCALE GENOMIC DNA]</scope>
    <source>
        <strain evidence="3 4">DSM 3222</strain>
    </source>
</reference>
<dbReference type="InterPro" id="IPR013815">
    <property type="entry name" value="ATP_grasp_subdomain_1"/>
</dbReference>